<comment type="caution">
    <text evidence="1">The sequence shown here is derived from an EMBL/GenBank/DDBJ whole genome shotgun (WGS) entry which is preliminary data.</text>
</comment>
<gene>
    <name evidence="1" type="ORF">BKG84_25355</name>
</gene>
<organism evidence="1 2">
    <name type="scientific">Mycobacteroides chelonae</name>
    <name type="common">Mycobacterium chelonae</name>
    <dbReference type="NCBI Taxonomy" id="1774"/>
    <lineage>
        <taxon>Bacteria</taxon>
        <taxon>Bacillati</taxon>
        <taxon>Actinomycetota</taxon>
        <taxon>Actinomycetes</taxon>
        <taxon>Mycobacteriales</taxon>
        <taxon>Mycobacteriaceae</taxon>
        <taxon>Mycobacteroides</taxon>
    </lineage>
</organism>
<proteinExistence type="predicted"/>
<dbReference type="EMBL" id="MLIS01000016">
    <property type="protein sequence ID" value="OHU75977.1"/>
    <property type="molecule type" value="Genomic_DNA"/>
</dbReference>
<name>A0A1S1LZV7_MYCCH</name>
<evidence type="ECO:0000313" key="1">
    <source>
        <dbReference type="EMBL" id="OHU75977.1"/>
    </source>
</evidence>
<dbReference type="Proteomes" id="UP000179441">
    <property type="component" value="Unassembled WGS sequence"/>
</dbReference>
<keyword evidence="2" id="KW-1185">Reference proteome</keyword>
<reference evidence="1 2" key="1">
    <citation type="submission" date="2016-10" db="EMBL/GenBank/DDBJ databases">
        <title>Evaluation of Human, Veterinary and Environmental Mycobacterium chelonae Isolates by Core Genome Phylogenomic Analysis, Targeted Gene Comparison, and Anti-microbial Susceptibility Patterns: A Tale of Mistaken Identities.</title>
        <authorList>
            <person name="Fogelson S.B."/>
            <person name="Camus A.C."/>
            <person name="Lorenz W."/>
            <person name="Vasireddy R."/>
            <person name="Vasireddy S."/>
            <person name="Smith T."/>
            <person name="Brown-Elliott B.A."/>
            <person name="Wallace R.J.Jr."/>
            <person name="Hasan N.A."/>
            <person name="Reischl U."/>
            <person name="Sanchez S."/>
        </authorList>
    </citation>
    <scope>NUCLEOTIDE SEQUENCE [LARGE SCALE GENOMIC DNA]</scope>
    <source>
        <strain evidence="1 2">15518</strain>
    </source>
</reference>
<accession>A0A1S1LZV7</accession>
<evidence type="ECO:0000313" key="2">
    <source>
        <dbReference type="Proteomes" id="UP000179441"/>
    </source>
</evidence>
<sequence length="76" mass="8479">MSSQDNVSRRRVEAALSGQLSMRELTPEEGVVFNAEIEVELERRIAATHLQDELRAEGMRVVVLNDAGEIVQYPPA</sequence>
<protein>
    <submittedName>
        <fullName evidence="1">Uncharacterized protein</fullName>
    </submittedName>
</protein>
<dbReference type="AlphaFoldDB" id="A0A1S1LZV7"/>